<reference evidence="9 10" key="1">
    <citation type="submission" date="2022-10" db="EMBL/GenBank/DDBJ databases">
        <title>Comparative genomics and taxonomic characterization of three novel marine species of genus Reichenbachiella exhibiting antioxidant and polysaccharide degradation activities.</title>
        <authorList>
            <person name="Muhammad N."/>
            <person name="Lee Y.-J."/>
            <person name="Ko J."/>
            <person name="Kim S.-G."/>
        </authorList>
    </citation>
    <scope>NUCLEOTIDE SEQUENCE [LARGE SCALE GENOMIC DNA]</scope>
    <source>
        <strain evidence="9 10">ABR2-5</strain>
    </source>
</reference>
<feature type="domain" description="Beta galactosidase small chain/" evidence="8">
    <location>
        <begin position="26"/>
        <end position="300"/>
    </location>
</feature>
<sequence>MLQEADFALSQNSGELSIDEEDEKIQFQSGDISGEFNKKRGSFSYYKKGDTRIGRLPEPYFWRAPTDNDFGNHMPSNLGVWRTAHVNKSLEEVVVGEQSKEGLPITVKYMLKDIGVPYTLAYLIRNDGSIQVTSSIDMSGKTLPELPRFGMRMTLPGQFDQVSYYGRGPEENYSDRKTASFLGIWEHKASEQKMPYIRPQEYGNHTDTRWVKLFNESEESLVITGLQPFDFSALNIRAEDMDPGLTKKQQHPTDLSYSNDITLHIDLLQRGLGGDTSWGAYPHRPYRLHDEKYSYSFVITIESDKK</sequence>
<gene>
    <name evidence="9" type="ORF">N7U62_11905</name>
</gene>
<evidence type="ECO:0000313" key="10">
    <source>
        <dbReference type="Proteomes" id="UP001300692"/>
    </source>
</evidence>
<evidence type="ECO:0000256" key="4">
    <source>
        <dbReference type="ARBA" id="ARBA00012756"/>
    </source>
</evidence>
<keyword evidence="5" id="KW-0378">Hydrolase</keyword>
<dbReference type="InterPro" id="IPR050347">
    <property type="entry name" value="Bact_Beta-galactosidase"/>
</dbReference>
<protein>
    <recommendedName>
        <fullName evidence="4">beta-galactosidase</fullName>
        <ecNumber evidence="4">3.2.1.23</ecNumber>
    </recommendedName>
</protein>
<dbReference type="EC" id="3.2.1.23" evidence="4"/>
<proteinExistence type="predicted"/>
<evidence type="ECO:0000256" key="7">
    <source>
        <dbReference type="ARBA" id="ARBA00023295"/>
    </source>
</evidence>
<evidence type="ECO:0000256" key="6">
    <source>
        <dbReference type="ARBA" id="ARBA00022837"/>
    </source>
</evidence>
<evidence type="ECO:0000256" key="5">
    <source>
        <dbReference type="ARBA" id="ARBA00022801"/>
    </source>
</evidence>
<evidence type="ECO:0000313" key="9">
    <source>
        <dbReference type="EMBL" id="MCV9387373.1"/>
    </source>
</evidence>
<evidence type="ECO:0000256" key="1">
    <source>
        <dbReference type="ARBA" id="ARBA00001412"/>
    </source>
</evidence>
<evidence type="ECO:0000256" key="3">
    <source>
        <dbReference type="ARBA" id="ARBA00011245"/>
    </source>
</evidence>
<comment type="caution">
    <text evidence="9">The sequence shown here is derived from an EMBL/GenBank/DDBJ whole genome shotgun (WGS) entry which is preliminary data.</text>
</comment>
<keyword evidence="10" id="KW-1185">Reference proteome</keyword>
<keyword evidence="7" id="KW-0326">Glycosidase</keyword>
<dbReference type="PANTHER" id="PTHR46323">
    <property type="entry name" value="BETA-GALACTOSIDASE"/>
    <property type="match status" value="1"/>
</dbReference>
<keyword evidence="6" id="KW-0106">Calcium</keyword>
<dbReference type="Pfam" id="PF02929">
    <property type="entry name" value="Bgal_small_N"/>
    <property type="match status" value="1"/>
</dbReference>
<dbReference type="PANTHER" id="PTHR46323:SF2">
    <property type="entry name" value="BETA-GALACTOSIDASE"/>
    <property type="match status" value="1"/>
</dbReference>
<comment type="cofactor">
    <cofactor evidence="2">
        <name>Ca(2+)</name>
        <dbReference type="ChEBI" id="CHEBI:29108"/>
    </cofactor>
</comment>
<dbReference type="RefSeq" id="WP_264138198.1">
    <property type="nucleotide sequence ID" value="NZ_JAOYOD010000001.1"/>
</dbReference>
<dbReference type="SUPFAM" id="SSF74650">
    <property type="entry name" value="Galactose mutarotase-like"/>
    <property type="match status" value="1"/>
</dbReference>
<evidence type="ECO:0000259" key="8">
    <source>
        <dbReference type="SMART" id="SM01038"/>
    </source>
</evidence>
<dbReference type="InterPro" id="IPR011013">
    <property type="entry name" value="Gal_mutarotase_sf_dom"/>
</dbReference>
<dbReference type="EMBL" id="JAOYOD010000001">
    <property type="protein sequence ID" value="MCV9387373.1"/>
    <property type="molecule type" value="Genomic_DNA"/>
</dbReference>
<organism evidence="9 10">
    <name type="scientific">Reichenbachiella ulvae</name>
    <dbReference type="NCBI Taxonomy" id="2980104"/>
    <lineage>
        <taxon>Bacteria</taxon>
        <taxon>Pseudomonadati</taxon>
        <taxon>Bacteroidota</taxon>
        <taxon>Cytophagia</taxon>
        <taxon>Cytophagales</taxon>
        <taxon>Reichenbachiellaceae</taxon>
        <taxon>Reichenbachiella</taxon>
    </lineage>
</organism>
<name>A0ABT3CVV8_9BACT</name>
<dbReference type="Gene3D" id="2.70.98.10">
    <property type="match status" value="1"/>
</dbReference>
<dbReference type="Proteomes" id="UP001300692">
    <property type="component" value="Unassembled WGS sequence"/>
</dbReference>
<dbReference type="InterPro" id="IPR004199">
    <property type="entry name" value="B-gal_small/dom_5"/>
</dbReference>
<accession>A0ABT3CVV8</accession>
<dbReference type="InterPro" id="IPR014718">
    <property type="entry name" value="GH-type_carb-bd"/>
</dbReference>
<comment type="catalytic activity">
    <reaction evidence="1">
        <text>Hydrolysis of terminal non-reducing beta-D-galactose residues in beta-D-galactosides.</text>
        <dbReference type="EC" id="3.2.1.23"/>
    </reaction>
</comment>
<comment type="subunit">
    <text evidence="3">Monomer.</text>
</comment>
<dbReference type="SMART" id="SM01038">
    <property type="entry name" value="Bgal_small_N"/>
    <property type="match status" value="1"/>
</dbReference>
<evidence type="ECO:0000256" key="2">
    <source>
        <dbReference type="ARBA" id="ARBA00001913"/>
    </source>
</evidence>